<feature type="domain" description="DNA2/NAM7 helicase-like C-terminal" evidence="9">
    <location>
        <begin position="743"/>
        <end position="928"/>
    </location>
</feature>
<proteinExistence type="inferred from homology"/>
<dbReference type="InterPro" id="IPR027417">
    <property type="entry name" value="P-loop_NTPase"/>
</dbReference>
<evidence type="ECO:0000256" key="4">
    <source>
        <dbReference type="ARBA" id="ARBA00022806"/>
    </source>
</evidence>
<evidence type="ECO:0000256" key="5">
    <source>
        <dbReference type="ARBA" id="ARBA00022840"/>
    </source>
</evidence>
<evidence type="ECO:0000313" key="12">
    <source>
        <dbReference type="Proteomes" id="UP000234145"/>
    </source>
</evidence>
<keyword evidence="5" id="KW-0067">ATP-binding</keyword>
<evidence type="ECO:0000256" key="7">
    <source>
        <dbReference type="SAM" id="MobiDB-lite"/>
    </source>
</evidence>
<evidence type="ECO:0000256" key="6">
    <source>
        <dbReference type="SAM" id="Coils"/>
    </source>
</evidence>
<name>A0A2H9PAG3_9BACT</name>
<dbReference type="InterPro" id="IPR041677">
    <property type="entry name" value="DNA2/NAM7_AAA_11"/>
</dbReference>
<dbReference type="Gene3D" id="3.40.960.10">
    <property type="entry name" value="VSR Endonuclease"/>
    <property type="match status" value="1"/>
</dbReference>
<dbReference type="SUPFAM" id="SSF52980">
    <property type="entry name" value="Restriction endonuclease-like"/>
    <property type="match status" value="1"/>
</dbReference>
<comment type="caution">
    <text evidence="11">The sequence shown here is derived from an EMBL/GenBank/DDBJ whole genome shotgun (WGS) entry which is preliminary data.</text>
</comment>
<feature type="domain" description="DNA2/NAM7 helicase helicase" evidence="8">
    <location>
        <begin position="297"/>
        <end position="466"/>
    </location>
</feature>
<dbReference type="Proteomes" id="UP000234145">
    <property type="component" value="Unassembled WGS sequence"/>
</dbReference>
<evidence type="ECO:0000256" key="2">
    <source>
        <dbReference type="ARBA" id="ARBA00022741"/>
    </source>
</evidence>
<organism evidence="11 12">
    <name type="scientific">Candidatus Desantisbacteria bacterium CG_4_10_14_0_8_um_filter_39_17</name>
    <dbReference type="NCBI Taxonomy" id="1974542"/>
    <lineage>
        <taxon>Bacteria</taxon>
        <taxon>Candidatus Desantisiibacteriota</taxon>
    </lineage>
</organism>
<reference evidence="12" key="1">
    <citation type="submission" date="2017-09" db="EMBL/GenBank/DDBJ databases">
        <title>Depth-based differentiation of microbial function through sediment-hosted aquifers and enrichment of novel symbionts in the deep terrestrial subsurface.</title>
        <authorList>
            <person name="Probst A.J."/>
            <person name="Ladd B."/>
            <person name="Jarett J.K."/>
            <person name="Geller-Mcgrath D.E."/>
            <person name="Sieber C.M.K."/>
            <person name="Emerson J.B."/>
            <person name="Anantharaman K."/>
            <person name="Thomas B.C."/>
            <person name="Malmstrom R."/>
            <person name="Stieglmeier M."/>
            <person name="Klingl A."/>
            <person name="Woyke T."/>
            <person name="Ryan C.M."/>
            <person name="Banfield J.F."/>
        </authorList>
    </citation>
    <scope>NUCLEOTIDE SEQUENCE [LARGE SCALE GENOMIC DNA]</scope>
</reference>
<sequence>MTPYYRSKDRGRRRYGRTSVHARTQNKTPIVHADTTSSRWQKLLKYYGSCISVENAGEIELYSSKEGTEFLQVPAIDKEWIFSGKERLEFEGQNEKIQTFINGPRWSRNPLSYFYGFPSYIKHIERSNRGWSGQIIQPILIFGIDLVQTETGYAFVLQADRPRINSAFLTEKSLLTSVEERKYIAEVILESWDEEKSRSQNLKIILGVFAELLPQEVPFSKDILSGKTTELKAENGILPLGIIFRSADSKYTGGLEQELEELRDTAAPNDIWRVILDRNTEVKEENENKGLLEITGLNDEQRRAVKSAFNNTVTVVTGPPGTGKSQIVLNIIANALLHNESILFGSKNHKAVDVVIERLSRLQTEPVILKYGQKEREIEFAESLLSAIERASSYNSQILEREIGEYKKELDLIRAEEKEVKESLFRILDRRNRISRLDASLEQIKKELPSSISKNLNQYDRIEKNLDFSTTLGYLESLIEEIDDSPCLISRILSFFGLTLEKRTFETSKKLLAFIPVQGVSITIGSVHNCRELLTIARLIKKWVENQSEIISFVRENENEASVEILRERITKSKECAIDISIRYVDALMKRRLKSLGSVERRDIADYVSIVRRLEGDVTGGEFAETLQKERKQMFKSVVKAFPAMAVTNLSIRHALPLSAGIMDIVIIDEASQCDIASALPLLYRGKRAVIIGDPNQLRHISSLRRVDDQQLQLRLGLTDRDDLRFLYSENSFFSLGESVIGTGAKFEHLLEHYRSRAEIIGFSNKKFYGGKLSVWTDYRKLHDAGYPDALIWHDIVGEVVRPSQGSAYNLDEARAIVALIEDIIKRISTHGDGYFVSLGVVTPFREQANKIRDLVEQKVDVAQLRKIDFTVDTAHKYQGDERDIMIFSPVVSRKIQQRSLGFLGNTVNLFNVAITRARAELHIVGDRIACAQSGIPHLSEFVQYVDELEPENINRSGGRFESPWEELLYDALAREGIKTISQYPMYQYRLDLAVVDSEIPIDIEIDGELWHRDIDGGRLLSDLKRDQHLIMHGWQVKRFWVYQLQSDLNRCVQEIKELKNLK</sequence>
<evidence type="ECO:0000259" key="10">
    <source>
        <dbReference type="Pfam" id="PF18741"/>
    </source>
</evidence>
<dbReference type="AlphaFoldDB" id="A0A2H9PAG3"/>
<dbReference type="Pfam" id="PF18741">
    <property type="entry name" value="MTES_1575"/>
    <property type="match status" value="1"/>
</dbReference>
<dbReference type="GO" id="GO:0043139">
    <property type="term" value="F:5'-3' DNA helicase activity"/>
    <property type="evidence" value="ECO:0007669"/>
    <property type="project" value="TreeGrafter"/>
</dbReference>
<evidence type="ECO:0000256" key="3">
    <source>
        <dbReference type="ARBA" id="ARBA00022801"/>
    </source>
</evidence>
<evidence type="ECO:0000313" key="11">
    <source>
        <dbReference type="EMBL" id="PIZ15436.1"/>
    </source>
</evidence>
<feature type="domain" description="Restriction endonuclease type II-like" evidence="10">
    <location>
        <begin position="966"/>
        <end position="1057"/>
    </location>
</feature>
<feature type="region of interest" description="Disordered" evidence="7">
    <location>
        <begin position="1"/>
        <end position="27"/>
    </location>
</feature>
<dbReference type="SUPFAM" id="SSF52540">
    <property type="entry name" value="P-loop containing nucleoside triphosphate hydrolases"/>
    <property type="match status" value="1"/>
</dbReference>
<dbReference type="InterPro" id="IPR047187">
    <property type="entry name" value="SF1_C_Upf1"/>
</dbReference>
<gene>
    <name evidence="11" type="ORF">COY51_05155</name>
</gene>
<evidence type="ECO:0008006" key="13">
    <source>
        <dbReference type="Google" id="ProtNLM"/>
    </source>
</evidence>
<dbReference type="Pfam" id="PF13086">
    <property type="entry name" value="AAA_11"/>
    <property type="match status" value="2"/>
</dbReference>
<keyword evidence="2" id="KW-0547">Nucleotide-binding</keyword>
<dbReference type="EMBL" id="PFMS01000087">
    <property type="protein sequence ID" value="PIZ15436.1"/>
    <property type="molecule type" value="Genomic_DNA"/>
</dbReference>
<dbReference type="GO" id="GO:0005524">
    <property type="term" value="F:ATP binding"/>
    <property type="evidence" value="ECO:0007669"/>
    <property type="project" value="UniProtKB-KW"/>
</dbReference>
<dbReference type="InterPro" id="IPR011335">
    <property type="entry name" value="Restrct_endonuc-II-like"/>
</dbReference>
<protein>
    <recommendedName>
        <fullName evidence="13">AAA family ATPase</fullName>
    </recommendedName>
</protein>
<evidence type="ECO:0000259" key="8">
    <source>
        <dbReference type="Pfam" id="PF13086"/>
    </source>
</evidence>
<dbReference type="InterPro" id="IPR049468">
    <property type="entry name" value="Restrct_endonuc-II-like_dom"/>
</dbReference>
<dbReference type="Gene3D" id="3.40.50.300">
    <property type="entry name" value="P-loop containing nucleotide triphosphate hydrolases"/>
    <property type="match status" value="3"/>
</dbReference>
<evidence type="ECO:0000259" key="9">
    <source>
        <dbReference type="Pfam" id="PF13087"/>
    </source>
</evidence>
<dbReference type="CDD" id="cd18808">
    <property type="entry name" value="SF1_C_Upf1"/>
    <property type="match status" value="1"/>
</dbReference>
<comment type="similarity">
    <text evidence="1">Belongs to the DNA2/NAM7 helicase family.</text>
</comment>
<dbReference type="PANTHER" id="PTHR43788:SF8">
    <property type="entry name" value="DNA-BINDING PROTEIN SMUBP-2"/>
    <property type="match status" value="1"/>
</dbReference>
<dbReference type="InterPro" id="IPR041679">
    <property type="entry name" value="DNA2/NAM7-like_C"/>
</dbReference>
<accession>A0A2H9PAG3</accession>
<dbReference type="Pfam" id="PF13087">
    <property type="entry name" value="AAA_12"/>
    <property type="match status" value="1"/>
</dbReference>
<keyword evidence="6" id="KW-0175">Coiled coil</keyword>
<evidence type="ECO:0000256" key="1">
    <source>
        <dbReference type="ARBA" id="ARBA00007913"/>
    </source>
</evidence>
<dbReference type="GO" id="GO:0016787">
    <property type="term" value="F:hydrolase activity"/>
    <property type="evidence" value="ECO:0007669"/>
    <property type="project" value="UniProtKB-KW"/>
</dbReference>
<keyword evidence="4" id="KW-0347">Helicase</keyword>
<keyword evidence="3" id="KW-0378">Hydrolase</keyword>
<dbReference type="PANTHER" id="PTHR43788">
    <property type="entry name" value="DNA2/NAM7 HELICASE FAMILY MEMBER"/>
    <property type="match status" value="1"/>
</dbReference>
<dbReference type="InterPro" id="IPR050534">
    <property type="entry name" value="Coronavir_polyprotein_1ab"/>
</dbReference>
<feature type="domain" description="DNA2/NAM7 helicase helicase" evidence="8">
    <location>
        <begin position="622"/>
        <end position="699"/>
    </location>
</feature>
<feature type="coiled-coil region" evidence="6">
    <location>
        <begin position="371"/>
        <end position="416"/>
    </location>
</feature>